<name>A0ABR2IB42_9EUKA</name>
<dbReference type="Proteomes" id="UP001470230">
    <property type="component" value="Unassembled WGS sequence"/>
</dbReference>
<dbReference type="EMBL" id="JAPFFF010000018">
    <property type="protein sequence ID" value="KAK8860229.1"/>
    <property type="molecule type" value="Genomic_DNA"/>
</dbReference>
<protein>
    <recommendedName>
        <fullName evidence="3">Ras family protein</fullName>
    </recommendedName>
</protein>
<proteinExistence type="predicted"/>
<sequence>MDFSEQSTNSLSNQQIVPQRILNFLVLGTDGNDSKVFIKTFLSKIPDAQLSDIPPAMSMTTVAVQWGSEVLCVNLTRISSNARLASSSTFAYERADGVIFITASPSIDNVQILTRWRKEINTRTSSNSIPAIFVIQRSQNQKMQEKAASTAMIKDRGFIDVISILENDPEYAQSVVKHLIWYVLGNEPKHLTNSYGVLLAAASKGPISFGNLF</sequence>
<reference evidence="1 2" key="1">
    <citation type="submission" date="2024-04" db="EMBL/GenBank/DDBJ databases">
        <title>Tritrichomonas musculus Genome.</title>
        <authorList>
            <person name="Alves-Ferreira E."/>
            <person name="Grigg M."/>
            <person name="Lorenzi H."/>
            <person name="Galac M."/>
        </authorList>
    </citation>
    <scope>NUCLEOTIDE SEQUENCE [LARGE SCALE GENOMIC DNA]</scope>
    <source>
        <strain evidence="1 2">EAF2021</strain>
    </source>
</reference>
<gene>
    <name evidence="1" type="ORF">M9Y10_011894</name>
</gene>
<evidence type="ECO:0008006" key="3">
    <source>
        <dbReference type="Google" id="ProtNLM"/>
    </source>
</evidence>
<keyword evidence="2" id="KW-1185">Reference proteome</keyword>
<organism evidence="1 2">
    <name type="scientific">Tritrichomonas musculus</name>
    <dbReference type="NCBI Taxonomy" id="1915356"/>
    <lineage>
        <taxon>Eukaryota</taxon>
        <taxon>Metamonada</taxon>
        <taxon>Parabasalia</taxon>
        <taxon>Tritrichomonadida</taxon>
        <taxon>Tritrichomonadidae</taxon>
        <taxon>Tritrichomonas</taxon>
    </lineage>
</organism>
<comment type="caution">
    <text evidence="1">The sequence shown here is derived from an EMBL/GenBank/DDBJ whole genome shotgun (WGS) entry which is preliminary data.</text>
</comment>
<evidence type="ECO:0000313" key="1">
    <source>
        <dbReference type="EMBL" id="KAK8860229.1"/>
    </source>
</evidence>
<accession>A0ABR2IB42</accession>
<evidence type="ECO:0000313" key="2">
    <source>
        <dbReference type="Proteomes" id="UP001470230"/>
    </source>
</evidence>